<dbReference type="PROSITE" id="PS51375">
    <property type="entry name" value="PPR"/>
    <property type="match status" value="4"/>
</dbReference>
<feature type="region of interest" description="Disordered" evidence="3">
    <location>
        <begin position="590"/>
        <end position="611"/>
    </location>
</feature>
<feature type="repeat" description="PPR" evidence="2">
    <location>
        <begin position="267"/>
        <end position="297"/>
    </location>
</feature>
<proteinExistence type="predicted"/>
<dbReference type="GO" id="GO:0009451">
    <property type="term" value="P:RNA modification"/>
    <property type="evidence" value="ECO:0007669"/>
    <property type="project" value="InterPro"/>
</dbReference>
<feature type="repeat" description="PPR" evidence="2">
    <location>
        <begin position="37"/>
        <end position="71"/>
    </location>
</feature>
<dbReference type="Gene3D" id="1.25.40.10">
    <property type="entry name" value="Tetratricopeptide repeat domain"/>
    <property type="match status" value="4"/>
</dbReference>
<dbReference type="FunFam" id="1.25.40.10:FF:001103">
    <property type="entry name" value="Glycerol-3-phosphate dehydrogenase [NAD(+)]"/>
    <property type="match status" value="1"/>
</dbReference>
<dbReference type="FunFam" id="1.25.40.10:FF:001093">
    <property type="entry name" value="Pentatricopeptide repeat-containing protein At2g34400"/>
    <property type="match status" value="1"/>
</dbReference>
<name>V4WIE3_CITCL</name>
<evidence type="ECO:0000256" key="2">
    <source>
        <dbReference type="PROSITE-ProRule" id="PRU00708"/>
    </source>
</evidence>
<dbReference type="AlphaFoldDB" id="V4WIE3"/>
<dbReference type="FunFam" id="1.25.40.10:FF:000351">
    <property type="entry name" value="Pentatricopeptide repeat-containing protein"/>
    <property type="match status" value="1"/>
</dbReference>
<dbReference type="Pfam" id="PF13041">
    <property type="entry name" value="PPR_2"/>
    <property type="match status" value="2"/>
</dbReference>
<protein>
    <recommendedName>
        <fullName evidence="6">DYW domain-containing protein</fullName>
    </recommendedName>
</protein>
<dbReference type="PANTHER" id="PTHR47926:SF452">
    <property type="entry name" value="PENTATRICOPEPTIDE REPEAT-CONTAINING PROTEIN"/>
    <property type="match status" value="1"/>
</dbReference>
<evidence type="ECO:0008006" key="6">
    <source>
        <dbReference type="Google" id="ProtNLM"/>
    </source>
</evidence>
<dbReference type="GO" id="GO:0003723">
    <property type="term" value="F:RNA binding"/>
    <property type="evidence" value="ECO:0007669"/>
    <property type="project" value="InterPro"/>
</dbReference>
<dbReference type="eggNOG" id="KOG4197">
    <property type="taxonomic scope" value="Eukaryota"/>
</dbReference>
<evidence type="ECO:0000313" key="5">
    <source>
        <dbReference type="Proteomes" id="UP000030687"/>
    </source>
</evidence>
<accession>V4WIE3</accession>
<dbReference type="InParanoid" id="V4WIE3"/>
<dbReference type="OMA" id="AGFGNHG"/>
<evidence type="ECO:0000256" key="1">
    <source>
        <dbReference type="ARBA" id="ARBA00022737"/>
    </source>
</evidence>
<dbReference type="Pfam" id="PF20431">
    <property type="entry name" value="E_motif"/>
    <property type="match status" value="1"/>
</dbReference>
<dbReference type="FunFam" id="1.25.40.10:FF:000196">
    <property type="entry name" value="Pentatricopeptide repeat-containing protein At4g14850"/>
    <property type="match status" value="1"/>
</dbReference>
<sequence length="611" mass="67509">MMAKSISSLLHHCSKTKALQQGISLHAAVLKMGIQPDVIVSNHVLNLYAKCGEMILARKVFDEMSERNLVSWSAMISGHHQAGEHLLALELFSQMHLLPNEYIFASAISACAGIQSLVKGQQIHAYSLKFGYASISFVGNSLISMYMKVGYSSDALLVYGEAFEPNLVSFNALIAGFVENQQPEKGFEVFKLMLRQGLLPDRFSFAGGLEICSVSNDLRKGMILHCLAVKGKLESNPFVGNTIMALYSKFNLIGETEKAFRLIEGKDLISWNTFIAACSHCVDYEKGLSVFKEMSNNHGERPDDFTFASILAACAGLASVQHGKQIHAHLIRMRLNQDVGVGNALVNMYAKCGLISCSYKLFNEMLYRNVVSWNTIIAAHANHGLGGSALKLFEQMKATGIKPDSVTFIGLLTACNHAGLVKEGEAYFNSMEKTYGISPDIEHFTCLIDLLGRAGKLLKAEEYTKKFPLGQDPIVLGTLLSACRLRRDVVIGERLAKQLFHLQPTTTSPYVLLSNLYASDGMWGDVAGARKMLKDSGLKKEPSYSMIEVQGTFEKFTVAEFSHSKIEEINYMLKTLSLAAVIMISNDEKKEHEPNKPCKLQTNDNKINIRD</sequence>
<dbReference type="Pfam" id="PF01535">
    <property type="entry name" value="PPR"/>
    <property type="match status" value="5"/>
</dbReference>
<evidence type="ECO:0000313" key="4">
    <source>
        <dbReference type="EMBL" id="ESR66509.1"/>
    </source>
</evidence>
<dbReference type="InterPro" id="IPR046848">
    <property type="entry name" value="E_motif"/>
</dbReference>
<gene>
    <name evidence="4" type="ORF">CICLE_v10010390mg</name>
</gene>
<reference evidence="4 5" key="1">
    <citation type="submission" date="2013-10" db="EMBL/GenBank/DDBJ databases">
        <authorList>
            <consortium name="International Citrus Genome Consortium"/>
            <person name="Jenkins J."/>
            <person name="Schmutz J."/>
            <person name="Prochnik S."/>
            <person name="Rokhsar D."/>
            <person name="Gmitter F."/>
            <person name="Ollitrault P."/>
            <person name="Machado M."/>
            <person name="Talon M."/>
            <person name="Wincker P."/>
            <person name="Jaillon O."/>
            <person name="Morgante M."/>
        </authorList>
    </citation>
    <scope>NUCLEOTIDE SEQUENCE</scope>
    <source>
        <strain evidence="5">cv. Clemenules</strain>
    </source>
</reference>
<evidence type="ECO:0000256" key="3">
    <source>
        <dbReference type="SAM" id="MobiDB-lite"/>
    </source>
</evidence>
<feature type="compositionally biased region" description="Polar residues" evidence="3">
    <location>
        <begin position="600"/>
        <end position="611"/>
    </location>
</feature>
<dbReference type="InterPro" id="IPR011990">
    <property type="entry name" value="TPR-like_helical_dom_sf"/>
</dbReference>
<dbReference type="InterPro" id="IPR046960">
    <property type="entry name" value="PPR_At4g14850-like_plant"/>
</dbReference>
<dbReference type="Gramene" id="ESR66509">
    <property type="protein sequence ID" value="ESR66509"/>
    <property type="gene ID" value="CICLE_v10010390mg"/>
</dbReference>
<feature type="repeat" description="PPR" evidence="2">
    <location>
        <begin position="166"/>
        <end position="200"/>
    </location>
</feature>
<dbReference type="EMBL" id="KI535697">
    <property type="protein sequence ID" value="ESR66509.1"/>
    <property type="molecule type" value="Genomic_DNA"/>
</dbReference>
<dbReference type="InterPro" id="IPR002885">
    <property type="entry name" value="PPR_rpt"/>
</dbReference>
<dbReference type="PANTHER" id="PTHR47926">
    <property type="entry name" value="PENTATRICOPEPTIDE REPEAT-CONTAINING PROTEIN"/>
    <property type="match status" value="1"/>
</dbReference>
<organism evidence="4 5">
    <name type="scientific">Citrus clementina</name>
    <name type="common">Clementine</name>
    <name type="synonym">Citrus deliciosa x Citrus sinensis</name>
    <dbReference type="NCBI Taxonomy" id="85681"/>
    <lineage>
        <taxon>Eukaryota</taxon>
        <taxon>Viridiplantae</taxon>
        <taxon>Streptophyta</taxon>
        <taxon>Embryophyta</taxon>
        <taxon>Tracheophyta</taxon>
        <taxon>Spermatophyta</taxon>
        <taxon>Magnoliopsida</taxon>
        <taxon>eudicotyledons</taxon>
        <taxon>Gunneridae</taxon>
        <taxon>Pentapetalae</taxon>
        <taxon>rosids</taxon>
        <taxon>malvids</taxon>
        <taxon>Sapindales</taxon>
        <taxon>Rutaceae</taxon>
        <taxon>Aurantioideae</taxon>
        <taxon>Citrus</taxon>
    </lineage>
</organism>
<dbReference type="KEGG" id="cic:CICLE_v10010390mg"/>
<dbReference type="NCBIfam" id="TIGR00756">
    <property type="entry name" value="PPR"/>
    <property type="match status" value="5"/>
</dbReference>
<keyword evidence="1" id="KW-0677">Repeat</keyword>
<feature type="repeat" description="PPR" evidence="2">
    <location>
        <begin position="369"/>
        <end position="403"/>
    </location>
</feature>
<keyword evidence="5" id="KW-1185">Reference proteome</keyword>
<dbReference type="Proteomes" id="UP000030687">
    <property type="component" value="Unassembled WGS sequence"/>
</dbReference>